<dbReference type="GO" id="GO:0000287">
    <property type="term" value="F:magnesium ion binding"/>
    <property type="evidence" value="ECO:0007669"/>
    <property type="project" value="TreeGrafter"/>
</dbReference>
<protein>
    <submittedName>
        <fullName evidence="9">Magnesium transporter CorA family protein</fullName>
    </submittedName>
</protein>
<name>A0A6G7Y6U9_9ACTN</name>
<feature type="transmembrane region" description="Helical" evidence="8">
    <location>
        <begin position="282"/>
        <end position="300"/>
    </location>
</feature>
<dbReference type="GO" id="GO:0015087">
    <property type="term" value="F:cobalt ion transmembrane transporter activity"/>
    <property type="evidence" value="ECO:0007669"/>
    <property type="project" value="TreeGrafter"/>
</dbReference>
<evidence type="ECO:0000313" key="9">
    <source>
        <dbReference type="EMBL" id="QIK72439.1"/>
    </source>
</evidence>
<dbReference type="AlphaFoldDB" id="A0A6G7Y6U9"/>
<keyword evidence="4" id="KW-1003">Cell membrane</keyword>
<evidence type="ECO:0000256" key="2">
    <source>
        <dbReference type="ARBA" id="ARBA00009765"/>
    </source>
</evidence>
<evidence type="ECO:0000313" key="10">
    <source>
        <dbReference type="Proteomes" id="UP000501058"/>
    </source>
</evidence>
<dbReference type="KEGG" id="prv:G7070_09370"/>
<dbReference type="Proteomes" id="UP000501058">
    <property type="component" value="Chromosome"/>
</dbReference>
<gene>
    <name evidence="9" type="ORF">G7070_09370</name>
</gene>
<keyword evidence="10" id="KW-1185">Reference proteome</keyword>
<sequence>MELHEDAVQPDADATQVSCRAWRDGRLLHEHVPLEDVVDIAHDPDVLVWVDIVAPTAAGLSTFASQLGLPATAVEDALGPKERPKLIRHDTHLFFTVYAVLPGQSTAEHLALSRLSGWVMPAALITIRRNDAFDMTEIVRRWEEDPELLDAGSGALVHGLLDAVVDDQFAWIETLDERVEELESQLFDNRQAGTPFARTLFDVRKELVTLRRIVLPMREVVSGLLRDQTTDAPALRPWFDDLYDHVLRAAEWTESLRDLVSSAFETNLALSDERLNTVMKKLAGWAAIIAVPTAITGWFGQNVPYPGFSEPLGLWLSVALIAVGSVALYLVFKSKDWV</sequence>
<evidence type="ECO:0000256" key="1">
    <source>
        <dbReference type="ARBA" id="ARBA00004651"/>
    </source>
</evidence>
<evidence type="ECO:0000256" key="7">
    <source>
        <dbReference type="ARBA" id="ARBA00023136"/>
    </source>
</evidence>
<dbReference type="EMBL" id="CP049865">
    <property type="protein sequence ID" value="QIK72439.1"/>
    <property type="molecule type" value="Genomic_DNA"/>
</dbReference>
<keyword evidence="5 8" id="KW-0812">Transmembrane</keyword>
<keyword evidence="6 8" id="KW-1133">Transmembrane helix</keyword>
<evidence type="ECO:0000256" key="8">
    <source>
        <dbReference type="SAM" id="Phobius"/>
    </source>
</evidence>
<dbReference type="Pfam" id="PF01544">
    <property type="entry name" value="CorA"/>
    <property type="match status" value="1"/>
</dbReference>
<evidence type="ECO:0000256" key="4">
    <source>
        <dbReference type="ARBA" id="ARBA00022475"/>
    </source>
</evidence>
<evidence type="ECO:0000256" key="5">
    <source>
        <dbReference type="ARBA" id="ARBA00022692"/>
    </source>
</evidence>
<dbReference type="RefSeq" id="WP_166233513.1">
    <property type="nucleotide sequence ID" value="NZ_CP049865.1"/>
</dbReference>
<reference evidence="9 10" key="1">
    <citation type="submission" date="2020-03" db="EMBL/GenBank/DDBJ databases">
        <title>Propioniciclava sp. nov., isolated from Hydrophilus acuminatus.</title>
        <authorList>
            <person name="Hyun D.-W."/>
            <person name="Bae J.-W."/>
        </authorList>
    </citation>
    <scope>NUCLEOTIDE SEQUENCE [LARGE SCALE GENOMIC DNA]</scope>
    <source>
        <strain evidence="9 10">HDW11</strain>
    </source>
</reference>
<dbReference type="InterPro" id="IPR002523">
    <property type="entry name" value="MgTranspt_CorA/ZnTranspt_ZntB"/>
</dbReference>
<keyword evidence="3" id="KW-0813">Transport</keyword>
<feature type="transmembrane region" description="Helical" evidence="8">
    <location>
        <begin position="312"/>
        <end position="332"/>
    </location>
</feature>
<accession>A0A6G7Y6U9</accession>
<comment type="similarity">
    <text evidence="2">Belongs to the CorA metal ion transporter (MIT) (TC 1.A.35) family.</text>
</comment>
<dbReference type="PANTHER" id="PTHR46494">
    <property type="entry name" value="CORA FAMILY METAL ION TRANSPORTER (EUROFUNG)"/>
    <property type="match status" value="1"/>
</dbReference>
<evidence type="ECO:0000256" key="3">
    <source>
        <dbReference type="ARBA" id="ARBA00022448"/>
    </source>
</evidence>
<dbReference type="Gene3D" id="1.20.58.340">
    <property type="entry name" value="Magnesium transport protein CorA, transmembrane region"/>
    <property type="match status" value="2"/>
</dbReference>
<evidence type="ECO:0000256" key="6">
    <source>
        <dbReference type="ARBA" id="ARBA00022989"/>
    </source>
</evidence>
<dbReference type="CDD" id="cd12822">
    <property type="entry name" value="TmCorA-like"/>
    <property type="match status" value="1"/>
</dbReference>
<proteinExistence type="inferred from homology"/>
<dbReference type="InterPro" id="IPR045861">
    <property type="entry name" value="CorA_cytoplasmic_dom"/>
</dbReference>
<dbReference type="Gene3D" id="3.30.460.20">
    <property type="entry name" value="CorA soluble domain-like"/>
    <property type="match status" value="1"/>
</dbReference>
<keyword evidence="7 8" id="KW-0472">Membrane</keyword>
<dbReference type="GO" id="GO:0005886">
    <property type="term" value="C:plasma membrane"/>
    <property type="evidence" value="ECO:0007669"/>
    <property type="project" value="UniProtKB-SubCell"/>
</dbReference>
<dbReference type="SUPFAM" id="SSF144083">
    <property type="entry name" value="Magnesium transport protein CorA, transmembrane region"/>
    <property type="match status" value="1"/>
</dbReference>
<dbReference type="GO" id="GO:0050897">
    <property type="term" value="F:cobalt ion binding"/>
    <property type="evidence" value="ECO:0007669"/>
    <property type="project" value="TreeGrafter"/>
</dbReference>
<dbReference type="SUPFAM" id="SSF143865">
    <property type="entry name" value="CorA soluble domain-like"/>
    <property type="match status" value="1"/>
</dbReference>
<dbReference type="InterPro" id="IPR045863">
    <property type="entry name" value="CorA_TM1_TM2"/>
</dbReference>
<organism evidence="9 10">
    <name type="scientific">Propioniciclava coleopterorum</name>
    <dbReference type="NCBI Taxonomy" id="2714937"/>
    <lineage>
        <taxon>Bacteria</taxon>
        <taxon>Bacillati</taxon>
        <taxon>Actinomycetota</taxon>
        <taxon>Actinomycetes</taxon>
        <taxon>Propionibacteriales</taxon>
        <taxon>Propionibacteriaceae</taxon>
        <taxon>Propioniciclava</taxon>
    </lineage>
</organism>
<comment type="subcellular location">
    <subcellularLocation>
        <location evidence="1">Cell membrane</location>
        <topology evidence="1">Multi-pass membrane protein</topology>
    </subcellularLocation>
</comment>
<dbReference type="GO" id="GO:0015095">
    <property type="term" value="F:magnesium ion transmembrane transporter activity"/>
    <property type="evidence" value="ECO:0007669"/>
    <property type="project" value="TreeGrafter"/>
</dbReference>
<dbReference type="PANTHER" id="PTHR46494:SF1">
    <property type="entry name" value="CORA FAMILY METAL ION TRANSPORTER (EUROFUNG)"/>
    <property type="match status" value="1"/>
</dbReference>